<dbReference type="Proteomes" id="UP001201163">
    <property type="component" value="Unassembled WGS sequence"/>
</dbReference>
<feature type="compositionally biased region" description="Low complexity" evidence="1">
    <location>
        <begin position="436"/>
        <end position="447"/>
    </location>
</feature>
<feature type="compositionally biased region" description="Basic and acidic residues" evidence="1">
    <location>
        <begin position="124"/>
        <end position="137"/>
    </location>
</feature>
<feature type="compositionally biased region" description="Low complexity" evidence="1">
    <location>
        <begin position="291"/>
        <end position="302"/>
    </location>
</feature>
<feature type="compositionally biased region" description="Polar residues" evidence="1">
    <location>
        <begin position="190"/>
        <end position="209"/>
    </location>
</feature>
<protein>
    <submittedName>
        <fullName evidence="2">Uncharacterized protein</fullName>
    </submittedName>
</protein>
<gene>
    <name evidence="2" type="ORF">EDB92DRAFT_1009027</name>
</gene>
<evidence type="ECO:0000313" key="2">
    <source>
        <dbReference type="EMBL" id="KAH8988540.1"/>
    </source>
</evidence>
<feature type="compositionally biased region" description="Acidic residues" evidence="1">
    <location>
        <begin position="39"/>
        <end position="49"/>
    </location>
</feature>
<feature type="compositionally biased region" description="Polar residues" evidence="1">
    <location>
        <begin position="350"/>
        <end position="364"/>
    </location>
</feature>
<feature type="compositionally biased region" description="Low complexity" evidence="1">
    <location>
        <begin position="403"/>
        <end position="414"/>
    </location>
</feature>
<comment type="caution">
    <text evidence="2">The sequence shown here is derived from an EMBL/GenBank/DDBJ whole genome shotgun (WGS) entry which is preliminary data.</text>
</comment>
<dbReference type="EMBL" id="JAKELL010000041">
    <property type="protein sequence ID" value="KAH8988540.1"/>
    <property type="molecule type" value="Genomic_DNA"/>
</dbReference>
<reference evidence="2" key="1">
    <citation type="submission" date="2022-01" db="EMBL/GenBank/DDBJ databases">
        <title>Comparative genomics reveals a dynamic genome evolution in the ectomycorrhizal milk-cap (Lactarius) mushrooms.</title>
        <authorList>
            <consortium name="DOE Joint Genome Institute"/>
            <person name="Lebreton A."/>
            <person name="Tang N."/>
            <person name="Kuo A."/>
            <person name="LaButti K."/>
            <person name="Drula E."/>
            <person name="Barry K."/>
            <person name="Clum A."/>
            <person name="Lipzen A."/>
            <person name="Mousain D."/>
            <person name="Ng V."/>
            <person name="Wang R."/>
            <person name="Wang X."/>
            <person name="Dai Y."/>
            <person name="Henrissat B."/>
            <person name="Grigoriev I.V."/>
            <person name="Guerin-Laguette A."/>
            <person name="Yu F."/>
            <person name="Martin F.M."/>
        </authorList>
    </citation>
    <scope>NUCLEOTIDE SEQUENCE</scope>
    <source>
        <strain evidence="2">QP</strain>
    </source>
</reference>
<feature type="compositionally biased region" description="Polar residues" evidence="1">
    <location>
        <begin position="425"/>
        <end position="435"/>
    </location>
</feature>
<name>A0AAD4LEY6_9AGAM</name>
<feature type="region of interest" description="Disordered" evidence="1">
    <location>
        <begin position="228"/>
        <end position="453"/>
    </location>
</feature>
<accession>A0AAD4LEY6</accession>
<proteinExistence type="predicted"/>
<feature type="region of interest" description="Disordered" evidence="1">
    <location>
        <begin position="1"/>
        <end position="96"/>
    </location>
</feature>
<feature type="compositionally biased region" description="Basic and acidic residues" evidence="1">
    <location>
        <begin position="62"/>
        <end position="73"/>
    </location>
</feature>
<evidence type="ECO:0000313" key="3">
    <source>
        <dbReference type="Proteomes" id="UP001201163"/>
    </source>
</evidence>
<organism evidence="2 3">
    <name type="scientific">Lactarius akahatsu</name>
    <dbReference type="NCBI Taxonomy" id="416441"/>
    <lineage>
        <taxon>Eukaryota</taxon>
        <taxon>Fungi</taxon>
        <taxon>Dikarya</taxon>
        <taxon>Basidiomycota</taxon>
        <taxon>Agaricomycotina</taxon>
        <taxon>Agaricomycetes</taxon>
        <taxon>Russulales</taxon>
        <taxon>Russulaceae</taxon>
        <taxon>Lactarius</taxon>
    </lineage>
</organism>
<evidence type="ECO:0000256" key="1">
    <source>
        <dbReference type="SAM" id="MobiDB-lite"/>
    </source>
</evidence>
<feature type="compositionally biased region" description="Basic and acidic residues" evidence="1">
    <location>
        <begin position="13"/>
        <end position="29"/>
    </location>
</feature>
<feature type="compositionally biased region" description="Low complexity" evidence="1">
    <location>
        <begin position="259"/>
        <end position="271"/>
    </location>
</feature>
<sequence>MQPYALTHSFSPSHDHYLHSSTHKADVTRRVKRRKQDDQDQEATEEEPDTSMLTSSTPRTKPRGDYYRRRDTDQFGDNPRHRKRTQKKGGASLADARAEHVLLAARRVGRERASILAAGSGSPRSHDKESPKKDNSHTDPAPKTPRKHQTTEVGNGSSTGVIYLNSPIPATADTASAEHVSSDFSPARTPLSSRKSLRNNVTQERVTRNNPLTSLDSLLTAASTISMIEKDGDGDDGDGLGDLAESDRGPSTSTKASTRRSPAVAPASPAPTKRRRLASTRPTRSLPSVTASSGKGPSGAAGRTRSALDVLADQAAVFSSQEHDSASSKGGGRGTAKVQEPDTNGIGAESHSTGDSGRQTSRSRAPQPKNPSSSRLPSASTPSSSVQPATETTLSHGPPPLPTSETQPPSSSPKQVPPRPPSTEPPQGTATTMQKDTSPTDSTRTSSAVKSAP</sequence>
<keyword evidence="3" id="KW-1185">Reference proteome</keyword>
<feature type="compositionally biased region" description="Low complexity" evidence="1">
    <location>
        <begin position="371"/>
        <end position="388"/>
    </location>
</feature>
<feature type="compositionally biased region" description="Pro residues" evidence="1">
    <location>
        <begin position="415"/>
        <end position="424"/>
    </location>
</feature>
<dbReference type="AlphaFoldDB" id="A0AAD4LEY6"/>
<feature type="compositionally biased region" description="Polar residues" evidence="1">
    <location>
        <begin position="280"/>
        <end position="290"/>
    </location>
</feature>
<feature type="compositionally biased region" description="Polar residues" evidence="1">
    <location>
        <begin position="151"/>
        <end position="160"/>
    </location>
</feature>
<feature type="region of interest" description="Disordered" evidence="1">
    <location>
        <begin position="115"/>
        <end position="209"/>
    </location>
</feature>